<accession>A0A0M8MKW1</accession>
<dbReference type="SUPFAM" id="SSF63825">
    <property type="entry name" value="YWTD domain"/>
    <property type="match status" value="1"/>
</dbReference>
<proteinExistence type="predicted"/>
<protein>
    <recommendedName>
        <fullName evidence="3">LVIVD repeat-containing protein</fullName>
    </recommendedName>
</protein>
<evidence type="ECO:0000313" key="1">
    <source>
        <dbReference type="EMBL" id="KOS07917.1"/>
    </source>
</evidence>
<evidence type="ECO:0008006" key="3">
    <source>
        <dbReference type="Google" id="ProtNLM"/>
    </source>
</evidence>
<reference evidence="1 2" key="1">
    <citation type="submission" date="2015-08" db="EMBL/GenBank/DDBJ databases">
        <title>Whole genome sequence of Flavobacterium akiainvivens IK-1T, from decaying Wikstroemia oahuensis, an endemic Hawaiian shrub.</title>
        <authorList>
            <person name="Wan X."/>
            <person name="Hou S."/>
            <person name="Saito J."/>
            <person name="Donachie S."/>
        </authorList>
    </citation>
    <scope>NUCLEOTIDE SEQUENCE [LARGE SCALE GENOMIC DNA]</scope>
    <source>
        <strain evidence="1 2">IK-1</strain>
    </source>
</reference>
<dbReference type="EMBL" id="LIYD01000005">
    <property type="protein sequence ID" value="KOS07917.1"/>
    <property type="molecule type" value="Genomic_DNA"/>
</dbReference>
<comment type="caution">
    <text evidence="1">The sequence shown here is derived from an EMBL/GenBank/DDBJ whole genome shotgun (WGS) entry which is preliminary data.</text>
</comment>
<dbReference type="AlphaFoldDB" id="A0A0M8MKW1"/>
<organism evidence="1 2">
    <name type="scientific">Flavobacterium akiainvivens</name>
    <dbReference type="NCBI Taxonomy" id="1202724"/>
    <lineage>
        <taxon>Bacteria</taxon>
        <taxon>Pseudomonadati</taxon>
        <taxon>Bacteroidota</taxon>
        <taxon>Flavobacteriia</taxon>
        <taxon>Flavobacteriales</taxon>
        <taxon>Flavobacteriaceae</taxon>
        <taxon>Flavobacterium</taxon>
    </lineage>
</organism>
<keyword evidence="2" id="KW-1185">Reference proteome</keyword>
<name>A0A0M8MKW1_9FLAO</name>
<sequence length="244" mass="26674">MKKLYIIMMAVFIAVSCSDDSTNNAGMPGDGQGGSLAIFALKGDYLYTVDHSYLNVFSLLNPQGPVKVNQVQVGFDIETLFSDADNLYIGSRTGMYIYSVTNPEDPLYVGEAHHVTACDPVVSNGTHAFVTLHSNAGCGNTINALMIYDIADPANPQLINSRVLTQPKGMGLYSHYLVVCDDEIKIFDITYPDYPHLVGSINKQCHDVIIRGNQMFAIADHAVYTYTLNEANISSVTLNSEIVF</sequence>
<dbReference type="RefSeq" id="WP_054409636.1">
    <property type="nucleotide sequence ID" value="NZ_FOYA01000002.1"/>
</dbReference>
<dbReference type="STRING" id="1202724.AM493_19030"/>
<dbReference type="PATRIC" id="fig|1202724.3.peg.3946"/>
<dbReference type="OrthoDB" id="1521841at2"/>
<dbReference type="PROSITE" id="PS51257">
    <property type="entry name" value="PROKAR_LIPOPROTEIN"/>
    <property type="match status" value="1"/>
</dbReference>
<evidence type="ECO:0000313" key="2">
    <source>
        <dbReference type="Proteomes" id="UP000037755"/>
    </source>
</evidence>
<gene>
    <name evidence="1" type="ORF">AM493_19030</name>
</gene>
<dbReference type="Proteomes" id="UP000037755">
    <property type="component" value="Unassembled WGS sequence"/>
</dbReference>